<gene>
    <name evidence="5" type="ORF">SAMN05216605_110247</name>
</gene>
<dbReference type="PROSITE" id="PS50995">
    <property type="entry name" value="HTH_MARR_2"/>
    <property type="match status" value="1"/>
</dbReference>
<evidence type="ECO:0000313" key="6">
    <source>
        <dbReference type="Proteomes" id="UP000182894"/>
    </source>
</evidence>
<dbReference type="EMBL" id="FNCO01000010">
    <property type="protein sequence ID" value="SDI12065.1"/>
    <property type="molecule type" value="Genomic_DNA"/>
</dbReference>
<dbReference type="PANTHER" id="PTHR33164:SF57">
    <property type="entry name" value="MARR-FAMILY TRANSCRIPTIONAL REGULATOR"/>
    <property type="match status" value="1"/>
</dbReference>
<evidence type="ECO:0000256" key="3">
    <source>
        <dbReference type="ARBA" id="ARBA00023163"/>
    </source>
</evidence>
<sequence>MPKIDQIDQDAEQLYEALSHLVRVYQFRDRDRSCCEGLSVTQCYALEHVIKAGPVRVQSLASELFLDKSNASRLVDSLAKQGLVRRVPDATDGRALAITVTPEGTAIYESIRSDLVGEARNLAFDLSKEARDGAIEMLRRFANATEQRCGLKDLSRDDFLPSKCC</sequence>
<keyword evidence="3" id="KW-0804">Transcription</keyword>
<feature type="domain" description="HTH marR-type" evidence="4">
    <location>
        <begin position="11"/>
        <end position="143"/>
    </location>
</feature>
<dbReference type="PROSITE" id="PS01117">
    <property type="entry name" value="HTH_MARR_1"/>
    <property type="match status" value="1"/>
</dbReference>
<dbReference type="GO" id="GO:0006950">
    <property type="term" value="P:response to stress"/>
    <property type="evidence" value="ECO:0007669"/>
    <property type="project" value="TreeGrafter"/>
</dbReference>
<dbReference type="InterPro" id="IPR000835">
    <property type="entry name" value="HTH_MarR-typ"/>
</dbReference>
<accession>A0A1G8HZB5</accession>
<name>A0A1G8HZB5_9PSED</name>
<dbReference type="STRING" id="89065.SAMN05216605_110247"/>
<dbReference type="RefSeq" id="WP_074754929.1">
    <property type="nucleotide sequence ID" value="NZ_FNCO01000010.1"/>
</dbReference>
<evidence type="ECO:0000256" key="2">
    <source>
        <dbReference type="ARBA" id="ARBA00023125"/>
    </source>
</evidence>
<dbReference type="InterPro" id="IPR036390">
    <property type="entry name" value="WH_DNA-bd_sf"/>
</dbReference>
<evidence type="ECO:0000256" key="1">
    <source>
        <dbReference type="ARBA" id="ARBA00023015"/>
    </source>
</evidence>
<dbReference type="GO" id="GO:0003677">
    <property type="term" value="F:DNA binding"/>
    <property type="evidence" value="ECO:0007669"/>
    <property type="project" value="UniProtKB-KW"/>
</dbReference>
<dbReference type="PANTHER" id="PTHR33164">
    <property type="entry name" value="TRANSCRIPTIONAL REGULATOR, MARR FAMILY"/>
    <property type="match status" value="1"/>
</dbReference>
<dbReference type="InterPro" id="IPR023187">
    <property type="entry name" value="Tscrpt_reg_MarR-type_CS"/>
</dbReference>
<dbReference type="InterPro" id="IPR036388">
    <property type="entry name" value="WH-like_DNA-bd_sf"/>
</dbReference>
<proteinExistence type="predicted"/>
<dbReference type="GO" id="GO:0003700">
    <property type="term" value="F:DNA-binding transcription factor activity"/>
    <property type="evidence" value="ECO:0007669"/>
    <property type="project" value="InterPro"/>
</dbReference>
<keyword evidence="1" id="KW-0805">Transcription regulation</keyword>
<dbReference type="Proteomes" id="UP000182894">
    <property type="component" value="Unassembled WGS sequence"/>
</dbReference>
<dbReference type="OrthoDB" id="5966462at2"/>
<evidence type="ECO:0000313" key="5">
    <source>
        <dbReference type="EMBL" id="SDI12065.1"/>
    </source>
</evidence>
<evidence type="ECO:0000259" key="4">
    <source>
        <dbReference type="PROSITE" id="PS50995"/>
    </source>
</evidence>
<organism evidence="5 6">
    <name type="scientific">Pseudomonas abietaniphila</name>
    <dbReference type="NCBI Taxonomy" id="89065"/>
    <lineage>
        <taxon>Bacteria</taxon>
        <taxon>Pseudomonadati</taxon>
        <taxon>Pseudomonadota</taxon>
        <taxon>Gammaproteobacteria</taxon>
        <taxon>Pseudomonadales</taxon>
        <taxon>Pseudomonadaceae</taxon>
        <taxon>Pseudomonas</taxon>
    </lineage>
</organism>
<dbReference type="SUPFAM" id="SSF46785">
    <property type="entry name" value="Winged helix' DNA-binding domain"/>
    <property type="match status" value="1"/>
</dbReference>
<dbReference type="InterPro" id="IPR039422">
    <property type="entry name" value="MarR/SlyA-like"/>
</dbReference>
<dbReference type="Pfam" id="PF12802">
    <property type="entry name" value="MarR_2"/>
    <property type="match status" value="1"/>
</dbReference>
<dbReference type="SMART" id="SM00347">
    <property type="entry name" value="HTH_MARR"/>
    <property type="match status" value="1"/>
</dbReference>
<keyword evidence="6" id="KW-1185">Reference proteome</keyword>
<keyword evidence="2 5" id="KW-0238">DNA-binding</keyword>
<dbReference type="Gene3D" id="1.10.10.10">
    <property type="entry name" value="Winged helix-like DNA-binding domain superfamily/Winged helix DNA-binding domain"/>
    <property type="match status" value="1"/>
</dbReference>
<dbReference type="PRINTS" id="PR00598">
    <property type="entry name" value="HTHMARR"/>
</dbReference>
<dbReference type="AlphaFoldDB" id="A0A1G8HZB5"/>
<reference evidence="6" key="1">
    <citation type="submission" date="2016-10" db="EMBL/GenBank/DDBJ databases">
        <authorList>
            <person name="Varghese N."/>
            <person name="Submissions S."/>
        </authorList>
    </citation>
    <scope>NUCLEOTIDE SEQUENCE [LARGE SCALE GENOMIC DNA]</scope>
    <source>
        <strain evidence="6">ATCC 700689</strain>
    </source>
</reference>
<protein>
    <submittedName>
        <fullName evidence="5">DNA-binding transcriptional regulator, MarR family</fullName>
    </submittedName>
</protein>